<name>A0ABR5IHA5_9ACTN</name>
<feature type="transmembrane region" description="Helical" evidence="1">
    <location>
        <begin position="152"/>
        <end position="172"/>
    </location>
</feature>
<gene>
    <name evidence="2" type="ORF">ABW18_01280</name>
</gene>
<dbReference type="Pfam" id="PF11361">
    <property type="entry name" value="DUF3159"/>
    <property type="match status" value="1"/>
</dbReference>
<reference evidence="2 3" key="1">
    <citation type="submission" date="2015-05" db="EMBL/GenBank/DDBJ databases">
        <title>Draft genome sequence of the bacterium Gordonia jacobaea a new member of the Gordonia genus.</title>
        <authorList>
            <person name="Jimenez-Galisteo G."/>
            <person name="Dominguez A."/>
            <person name="Munoz E."/>
            <person name="Vinas M."/>
        </authorList>
    </citation>
    <scope>NUCLEOTIDE SEQUENCE [LARGE SCALE GENOMIC DNA]</scope>
    <source>
        <strain evidence="3">mv1</strain>
    </source>
</reference>
<dbReference type="EMBL" id="LDTZ01000013">
    <property type="protein sequence ID" value="KNA93105.1"/>
    <property type="molecule type" value="Genomic_DNA"/>
</dbReference>
<keyword evidence="1" id="KW-1133">Transmembrane helix</keyword>
<keyword evidence="1" id="KW-0472">Membrane</keyword>
<feature type="transmembrane region" description="Helical" evidence="1">
    <location>
        <begin position="105"/>
        <end position="131"/>
    </location>
</feature>
<keyword evidence="1" id="KW-0812">Transmembrane</keyword>
<comment type="caution">
    <text evidence="2">The sequence shown here is derived from an EMBL/GenBank/DDBJ whole genome shotgun (WGS) entry which is preliminary data.</text>
</comment>
<dbReference type="PIRSF" id="PIRSF010219">
    <property type="entry name" value="UCP010219"/>
    <property type="match status" value="1"/>
</dbReference>
<feature type="transmembrane region" description="Helical" evidence="1">
    <location>
        <begin position="78"/>
        <end position="99"/>
    </location>
</feature>
<feature type="transmembrane region" description="Helical" evidence="1">
    <location>
        <begin position="184"/>
        <end position="208"/>
    </location>
</feature>
<dbReference type="InterPro" id="IPR016566">
    <property type="entry name" value="UCP010219"/>
</dbReference>
<feature type="transmembrane region" description="Helical" evidence="1">
    <location>
        <begin position="42"/>
        <end position="71"/>
    </location>
</feature>
<accession>A0ABR5IHA5</accession>
<dbReference type="Proteomes" id="UP000037247">
    <property type="component" value="Unassembled WGS sequence"/>
</dbReference>
<evidence type="ECO:0000313" key="3">
    <source>
        <dbReference type="Proteomes" id="UP000037247"/>
    </source>
</evidence>
<evidence type="ECO:0000256" key="1">
    <source>
        <dbReference type="SAM" id="Phobius"/>
    </source>
</evidence>
<evidence type="ECO:0000313" key="2">
    <source>
        <dbReference type="EMBL" id="KNA93105.1"/>
    </source>
</evidence>
<sequence length="228" mass="24009">MATEKTDSPDAASEVDAAERSTATVLDQLGGVSGLISSTIPVIVFVVVNAAFGVTAAIVAALCTAALVAVVRLLRRDGLAPAVSGFLGVAICAFIAHRVGDAKGYFLLGIWTSLVYAGVLLASILVRWPLIGVAWNYVNGAGTQWRRNRRTLIAYDIATAFWALVFAGRYLAQSSLYDSGDTGWLAVARIGMGWPLTALAVVVTVLLVRRASRASLTSADRNQPTQIS</sequence>
<organism evidence="2 3">
    <name type="scientific">Gordonia jacobaea</name>
    <dbReference type="NCBI Taxonomy" id="122202"/>
    <lineage>
        <taxon>Bacteria</taxon>
        <taxon>Bacillati</taxon>
        <taxon>Actinomycetota</taxon>
        <taxon>Actinomycetes</taxon>
        <taxon>Mycobacteriales</taxon>
        <taxon>Gordoniaceae</taxon>
        <taxon>Gordonia</taxon>
    </lineage>
</organism>
<protein>
    <submittedName>
        <fullName evidence="2">Membrane protein</fullName>
    </submittedName>
</protein>
<keyword evidence="3" id="KW-1185">Reference proteome</keyword>
<dbReference type="RefSeq" id="WP_049697195.1">
    <property type="nucleotide sequence ID" value="NZ_LDTZ01000013.1"/>
</dbReference>
<proteinExistence type="predicted"/>